<evidence type="ECO:0008006" key="4">
    <source>
        <dbReference type="Google" id="ProtNLM"/>
    </source>
</evidence>
<dbReference type="EMBL" id="JBDJAW010000014">
    <property type="protein sequence ID" value="MEN3537094.1"/>
    <property type="molecule type" value="Genomic_DNA"/>
</dbReference>
<dbReference type="SUPFAM" id="SSF53383">
    <property type="entry name" value="PLP-dependent transferases"/>
    <property type="match status" value="1"/>
</dbReference>
<evidence type="ECO:0000313" key="3">
    <source>
        <dbReference type="Proteomes" id="UP001447516"/>
    </source>
</evidence>
<feature type="region of interest" description="Disordered" evidence="1">
    <location>
        <begin position="1"/>
        <end position="37"/>
    </location>
</feature>
<dbReference type="Proteomes" id="UP001447516">
    <property type="component" value="Unassembled WGS sequence"/>
</dbReference>
<feature type="compositionally biased region" description="Basic and acidic residues" evidence="1">
    <location>
        <begin position="8"/>
        <end position="17"/>
    </location>
</feature>
<accession>A0ABV0AP97</accession>
<evidence type="ECO:0000313" key="2">
    <source>
        <dbReference type="EMBL" id="MEN3537094.1"/>
    </source>
</evidence>
<reference evidence="2 3" key="1">
    <citation type="submission" date="2024-05" db="EMBL/GenBank/DDBJ databases">
        <title>Microbispora sp.ZYX-F-249.</title>
        <authorList>
            <person name="Xie H."/>
        </authorList>
    </citation>
    <scope>NUCLEOTIDE SEQUENCE [LARGE SCALE GENOMIC DNA]</scope>
    <source>
        <strain evidence="2 3">ZYX-F-249</strain>
    </source>
</reference>
<evidence type="ECO:0000256" key="1">
    <source>
        <dbReference type="SAM" id="MobiDB-lite"/>
    </source>
</evidence>
<organism evidence="2 3">
    <name type="scientific">Microbispora maris</name>
    <dbReference type="NCBI Taxonomy" id="3144104"/>
    <lineage>
        <taxon>Bacteria</taxon>
        <taxon>Bacillati</taxon>
        <taxon>Actinomycetota</taxon>
        <taxon>Actinomycetes</taxon>
        <taxon>Streptosporangiales</taxon>
        <taxon>Streptosporangiaceae</taxon>
        <taxon>Microbispora</taxon>
    </lineage>
</organism>
<proteinExistence type="predicted"/>
<sequence length="161" mass="17318">MWISGKRSVTDASERLSRARVGGAGRNPAARENQAFLGSGQVGPRRLSVRGHLDRVDLIDPVELAAAATAVWAGRRDAAFRELAGYPVVPPHGGWSALVDTRPLKLTPAELSRLLFERGGVAATPMDGWGPSGAHYLWLVFADEPVERLAGLGERFRRAIG</sequence>
<dbReference type="InterPro" id="IPR015422">
    <property type="entry name" value="PyrdxlP-dep_Trfase_small"/>
</dbReference>
<name>A0ABV0AP97_9ACTN</name>
<protein>
    <recommendedName>
        <fullName evidence="4">Aminotransferase class I/II-fold pyridoxal phosphate-dependent enzyme</fullName>
    </recommendedName>
</protein>
<dbReference type="RefSeq" id="WP_346227073.1">
    <property type="nucleotide sequence ID" value="NZ_JBDJAW010000014.1"/>
</dbReference>
<dbReference type="Gene3D" id="3.90.1150.10">
    <property type="entry name" value="Aspartate Aminotransferase, domain 1"/>
    <property type="match status" value="1"/>
</dbReference>
<keyword evidence="3" id="KW-1185">Reference proteome</keyword>
<gene>
    <name evidence="2" type="ORF">AAH991_18415</name>
</gene>
<dbReference type="InterPro" id="IPR015424">
    <property type="entry name" value="PyrdxlP-dep_Trfase"/>
</dbReference>
<comment type="caution">
    <text evidence="2">The sequence shown here is derived from an EMBL/GenBank/DDBJ whole genome shotgun (WGS) entry which is preliminary data.</text>
</comment>